<gene>
    <name evidence="1" type="ORF">GOP47_0000435</name>
</gene>
<keyword evidence="2" id="KW-1185">Reference proteome</keyword>
<dbReference type="Proteomes" id="UP000886520">
    <property type="component" value="Chromosome 1"/>
</dbReference>
<comment type="caution">
    <text evidence="1">The sequence shown here is derived from an EMBL/GenBank/DDBJ whole genome shotgun (WGS) entry which is preliminary data.</text>
</comment>
<evidence type="ECO:0000313" key="2">
    <source>
        <dbReference type="Proteomes" id="UP000886520"/>
    </source>
</evidence>
<name>A0A9D4ZSB9_ADICA</name>
<dbReference type="EMBL" id="JABFUD020000001">
    <property type="protein sequence ID" value="KAI5084266.1"/>
    <property type="molecule type" value="Genomic_DNA"/>
</dbReference>
<sequence>MSSCGSRQCLNSSMQKSSFQKVQSDLKYEQVLFEAIALEMSACCQIGRRQHNLWKEQAFPLLNLRAKGGNSKELFGKIS</sequence>
<protein>
    <submittedName>
        <fullName evidence="1">Uncharacterized protein</fullName>
    </submittedName>
</protein>
<dbReference type="AlphaFoldDB" id="A0A9D4ZSB9"/>
<evidence type="ECO:0000313" key="1">
    <source>
        <dbReference type="EMBL" id="KAI5084266.1"/>
    </source>
</evidence>
<accession>A0A9D4ZSB9</accession>
<proteinExistence type="predicted"/>
<dbReference type="OrthoDB" id="185373at2759"/>
<reference evidence="1" key="1">
    <citation type="submission" date="2021-01" db="EMBL/GenBank/DDBJ databases">
        <title>Adiantum capillus-veneris genome.</title>
        <authorList>
            <person name="Fang Y."/>
            <person name="Liao Q."/>
        </authorList>
    </citation>
    <scope>NUCLEOTIDE SEQUENCE</scope>
    <source>
        <strain evidence="1">H3</strain>
        <tissue evidence="1">Leaf</tissue>
    </source>
</reference>
<organism evidence="1 2">
    <name type="scientific">Adiantum capillus-veneris</name>
    <name type="common">Maidenhair fern</name>
    <dbReference type="NCBI Taxonomy" id="13818"/>
    <lineage>
        <taxon>Eukaryota</taxon>
        <taxon>Viridiplantae</taxon>
        <taxon>Streptophyta</taxon>
        <taxon>Embryophyta</taxon>
        <taxon>Tracheophyta</taxon>
        <taxon>Polypodiopsida</taxon>
        <taxon>Polypodiidae</taxon>
        <taxon>Polypodiales</taxon>
        <taxon>Pteridineae</taxon>
        <taxon>Pteridaceae</taxon>
        <taxon>Vittarioideae</taxon>
        <taxon>Adiantum</taxon>
    </lineage>
</organism>